<feature type="coiled-coil region" evidence="1">
    <location>
        <begin position="125"/>
        <end position="198"/>
    </location>
</feature>
<accession>A0ABM9I2T2</accession>
<dbReference type="InterPro" id="IPR025392">
    <property type="entry name" value="DUF4124"/>
</dbReference>
<dbReference type="RefSeq" id="WP_051331966.1">
    <property type="nucleotide sequence ID" value="NZ_OX458333.1"/>
</dbReference>
<feature type="domain" description="DUF4124" evidence="4">
    <location>
        <begin position="14"/>
        <end position="74"/>
    </location>
</feature>
<evidence type="ECO:0000256" key="2">
    <source>
        <dbReference type="SAM" id="MobiDB-lite"/>
    </source>
</evidence>
<evidence type="ECO:0000256" key="1">
    <source>
        <dbReference type="SAM" id="Coils"/>
    </source>
</evidence>
<evidence type="ECO:0000313" key="6">
    <source>
        <dbReference type="Proteomes" id="UP001162030"/>
    </source>
</evidence>
<keyword evidence="1" id="KW-0175">Coiled coil</keyword>
<evidence type="ECO:0000256" key="3">
    <source>
        <dbReference type="SAM" id="SignalP"/>
    </source>
</evidence>
<feature type="chain" id="PRO_5046730022" description="DUF4124 domain-containing protein" evidence="3">
    <location>
        <begin position="25"/>
        <end position="336"/>
    </location>
</feature>
<feature type="region of interest" description="Disordered" evidence="2">
    <location>
        <begin position="41"/>
        <end position="77"/>
    </location>
</feature>
<name>A0ABM9I2T2_9GAMM</name>
<reference evidence="5 6" key="1">
    <citation type="submission" date="2023-03" db="EMBL/GenBank/DDBJ databases">
        <authorList>
            <person name="Pearce D."/>
        </authorList>
    </citation>
    <scope>NUCLEOTIDE SEQUENCE [LARGE SCALE GENOMIC DNA]</scope>
    <source>
        <strain evidence="5">Msz</strain>
    </source>
</reference>
<dbReference type="EMBL" id="OX458333">
    <property type="protein sequence ID" value="CAI8851467.1"/>
    <property type="molecule type" value="Genomic_DNA"/>
</dbReference>
<sequence length="336" mass="38155">MICSKVFRLAWIALAAAYGMGSEAATYRWVDEKGMVHYSDRVPPEEAKRRRSKLDSEGREVEVIEGAKSPEQIESENRLKQLRRDQERILAEQRDRDMALLKTYRSEEEIDLALQGKVNMLESLIKVTEANRQRQQDLLEGHEKRAADLEKKGQAIPKVLRDAIESARRQIVQQDEKIRRIEEEKASIADNFAKTKARFRSISDSKIGLAGHQAWLEPPNFADKSDTGEVIVSAVDCSGAEMCDKAWRLARDYVLEHSAAPLAIDNDRILQTVTPQDEREFMVTVTRINRKTENILFLDIRCWPSTVGEALCASSEVRKIRAGFKPYVEAGLSDPG</sequence>
<dbReference type="Proteomes" id="UP001162030">
    <property type="component" value="Chromosome"/>
</dbReference>
<evidence type="ECO:0000313" key="5">
    <source>
        <dbReference type="EMBL" id="CAI8851467.1"/>
    </source>
</evidence>
<protein>
    <recommendedName>
        <fullName evidence="4">DUF4124 domain-containing protein</fullName>
    </recommendedName>
</protein>
<keyword evidence="6" id="KW-1185">Reference proteome</keyword>
<keyword evidence="3" id="KW-0732">Signal</keyword>
<gene>
    <name evidence="5" type="ORF">MSZNOR_2517</name>
</gene>
<dbReference type="Pfam" id="PF13511">
    <property type="entry name" value="DUF4124"/>
    <property type="match status" value="1"/>
</dbReference>
<feature type="compositionally biased region" description="Basic and acidic residues" evidence="2">
    <location>
        <begin position="41"/>
        <end position="62"/>
    </location>
</feature>
<feature type="signal peptide" evidence="3">
    <location>
        <begin position="1"/>
        <end position="24"/>
    </location>
</feature>
<evidence type="ECO:0000259" key="4">
    <source>
        <dbReference type="Pfam" id="PF13511"/>
    </source>
</evidence>
<proteinExistence type="predicted"/>
<organism evidence="5 6">
    <name type="scientific">Methylocaldum szegediense</name>
    <dbReference type="NCBI Taxonomy" id="73780"/>
    <lineage>
        <taxon>Bacteria</taxon>
        <taxon>Pseudomonadati</taxon>
        <taxon>Pseudomonadota</taxon>
        <taxon>Gammaproteobacteria</taxon>
        <taxon>Methylococcales</taxon>
        <taxon>Methylococcaceae</taxon>
        <taxon>Methylocaldum</taxon>
    </lineage>
</organism>